<dbReference type="AlphaFoldDB" id="A0A899FS68"/>
<name>A0A899FS68_9ASCO</name>
<evidence type="ECO:0000313" key="2">
    <source>
        <dbReference type="Proteomes" id="UP000663699"/>
    </source>
</evidence>
<gene>
    <name evidence="1" type="ORF">MERGE_001106</name>
</gene>
<protein>
    <submittedName>
        <fullName evidence="1">Uncharacterized protein</fullName>
    </submittedName>
</protein>
<accession>A0A899FS68</accession>
<dbReference type="Proteomes" id="UP000663699">
    <property type="component" value="Chromosome 14"/>
</dbReference>
<organism evidence="1 2">
    <name type="scientific">Pneumocystis wakefieldiae</name>
    <dbReference type="NCBI Taxonomy" id="38082"/>
    <lineage>
        <taxon>Eukaryota</taxon>
        <taxon>Fungi</taxon>
        <taxon>Dikarya</taxon>
        <taxon>Ascomycota</taxon>
        <taxon>Taphrinomycotina</taxon>
        <taxon>Pneumocystomycetes</taxon>
        <taxon>Pneumocystaceae</taxon>
        <taxon>Pneumocystis</taxon>
    </lineage>
</organism>
<proteinExistence type="predicted"/>
<evidence type="ECO:0000313" key="1">
    <source>
        <dbReference type="EMBL" id="QSL66720.1"/>
    </source>
</evidence>
<sequence>MLEITTSMKEKKTTDTWVTSTSLHTITTTSTFTITSTVTFTSTQKGIRCEAEQRSEHKGFGNVENDVIRSGYNGNT</sequence>
<dbReference type="EMBL" id="CP054545">
    <property type="protein sequence ID" value="QSL66720.1"/>
    <property type="molecule type" value="Genomic_DNA"/>
</dbReference>
<feature type="non-terminal residue" evidence="1">
    <location>
        <position position="1"/>
    </location>
</feature>
<keyword evidence="2" id="KW-1185">Reference proteome</keyword>
<reference evidence="1" key="1">
    <citation type="submission" date="2020-06" db="EMBL/GenBank/DDBJ databases">
        <title>Genomes of multiple members of Pneumocystis genus reveal paths to human pathogen Pneumocystis jirovecii.</title>
        <authorList>
            <person name="Cisse O.H."/>
            <person name="Ma L."/>
            <person name="Dekker J."/>
            <person name="Khil P."/>
            <person name="Jo J."/>
            <person name="Brenchley J."/>
            <person name="Blair R."/>
            <person name="Pahar B."/>
            <person name="Chabe M."/>
            <person name="Van Rompay K.A."/>
            <person name="Keesler R."/>
            <person name="Sukura A."/>
            <person name="Hirsch V."/>
            <person name="Kutty G."/>
            <person name="Liu Y."/>
            <person name="Peng L."/>
            <person name="Chen J."/>
            <person name="Song J."/>
            <person name="Weissenbacher-Lang C."/>
            <person name="Xu J."/>
            <person name="Upham N.S."/>
            <person name="Stajich J.E."/>
            <person name="Cuomo C.A."/>
            <person name="Cushion M.T."/>
            <person name="Kovacs J.A."/>
        </authorList>
    </citation>
    <scope>NUCLEOTIDE SEQUENCE</scope>
    <source>
        <strain evidence="1">2A</strain>
    </source>
</reference>